<gene>
    <name evidence="8" type="ORF">OHC33_001251</name>
</gene>
<proteinExistence type="predicted"/>
<feature type="transmembrane region" description="Helical" evidence="6">
    <location>
        <begin position="239"/>
        <end position="259"/>
    </location>
</feature>
<dbReference type="InterPro" id="IPR036259">
    <property type="entry name" value="MFS_trans_sf"/>
</dbReference>
<feature type="compositionally biased region" description="Low complexity" evidence="5">
    <location>
        <begin position="35"/>
        <end position="45"/>
    </location>
</feature>
<feature type="compositionally biased region" description="Polar residues" evidence="5">
    <location>
        <begin position="79"/>
        <end position="91"/>
    </location>
</feature>
<feature type="region of interest" description="Disordered" evidence="5">
    <location>
        <begin position="561"/>
        <end position="580"/>
    </location>
</feature>
<evidence type="ECO:0000313" key="8">
    <source>
        <dbReference type="EMBL" id="KAK5958061.1"/>
    </source>
</evidence>
<name>A0AAN8FGE1_9EURO</name>
<dbReference type="InterPro" id="IPR011701">
    <property type="entry name" value="MFS"/>
</dbReference>
<dbReference type="Proteomes" id="UP001316803">
    <property type="component" value="Unassembled WGS sequence"/>
</dbReference>
<evidence type="ECO:0000256" key="5">
    <source>
        <dbReference type="SAM" id="MobiDB-lite"/>
    </source>
</evidence>
<feature type="transmembrane region" description="Helical" evidence="6">
    <location>
        <begin position="152"/>
        <end position="171"/>
    </location>
</feature>
<evidence type="ECO:0000256" key="6">
    <source>
        <dbReference type="SAM" id="Phobius"/>
    </source>
</evidence>
<dbReference type="GO" id="GO:0022857">
    <property type="term" value="F:transmembrane transporter activity"/>
    <property type="evidence" value="ECO:0007669"/>
    <property type="project" value="InterPro"/>
</dbReference>
<feature type="domain" description="Major facilitator superfamily (MFS) profile" evidence="7">
    <location>
        <begin position="116"/>
        <end position="542"/>
    </location>
</feature>
<feature type="transmembrane region" description="Helical" evidence="6">
    <location>
        <begin position="183"/>
        <end position="202"/>
    </location>
</feature>
<reference evidence="8 9" key="1">
    <citation type="submission" date="2022-12" db="EMBL/GenBank/DDBJ databases">
        <title>Genomic features and morphological characterization of a novel Knufia sp. strain isolated from spacecraft assembly facility.</title>
        <authorList>
            <person name="Teixeira M."/>
            <person name="Chander A.M."/>
            <person name="Stajich J.E."/>
            <person name="Venkateswaran K."/>
        </authorList>
    </citation>
    <scope>NUCLEOTIDE SEQUENCE [LARGE SCALE GENOMIC DNA]</scope>
    <source>
        <strain evidence="8 9">FJI-L2-BK-P2</strain>
    </source>
</reference>
<evidence type="ECO:0000256" key="1">
    <source>
        <dbReference type="ARBA" id="ARBA00004141"/>
    </source>
</evidence>
<keyword evidence="4 6" id="KW-0472">Membrane</keyword>
<feature type="compositionally biased region" description="Polar residues" evidence="5">
    <location>
        <begin position="60"/>
        <end position="72"/>
    </location>
</feature>
<comment type="subcellular location">
    <subcellularLocation>
        <location evidence="1">Membrane</location>
        <topology evidence="1">Multi-pass membrane protein</topology>
    </subcellularLocation>
</comment>
<feature type="transmembrane region" description="Helical" evidence="6">
    <location>
        <begin position="347"/>
        <end position="370"/>
    </location>
</feature>
<feature type="transmembrane region" description="Helical" evidence="6">
    <location>
        <begin position="271"/>
        <end position="290"/>
    </location>
</feature>
<sequence>MDGLATRDNFPAAERTYSHVSARRTANEPEPESPPTSNTSSPTTSVSHEIFAADPITAPLTPQTTKASTRPSLSREISRYTTHGTTYTSDPSFEVDFEPGSQEDPRNWPAWYKGIVVFAIAFSTLVVVVYSTSYTATLEPMARDFGISSTTIPTLGVTTYLLGLAIGSLVLAPISETYGRKPVYTIALFFFCILVIPCALAKNMTTIIVVRLFAAIAGSATIANAPGTIGDIVSDERRALVFSIWSIGPMNGPVFGPIIGGYMTQYVSWRWATWLILIWGGLAFTLLLSIRETYAPALLQRKAARIRKQQDDTRYWSRYDVRVSFPELMRINLSRPFIMAVREPICIFWNAYIGVIYGILYLCFVAYPIVYTQERGWSISQSSLAFVGIGVGNMVVICCASPIKRMIDAHKPDKNGEVPPESMMSVVCIGAVCIPVAELWFAWSCLPASIHPAISIAAGIPFGAGNGAVFIYASNYLVHSYGIYAASAMAGNAVVRSVLGGALPLAGHALYDKLGANWAGTLLGLLEVVIVPIPFVFYRYGGRIRQKSALIREMREIEEGQERKRRAAERRAGREGRAEKEVPVVRVLDEKGVEAGVGMSEVDRISSTKPKEEV</sequence>
<dbReference type="PROSITE" id="PS50850">
    <property type="entry name" value="MFS"/>
    <property type="match status" value="1"/>
</dbReference>
<dbReference type="PANTHER" id="PTHR23502">
    <property type="entry name" value="MAJOR FACILITATOR SUPERFAMILY"/>
    <property type="match status" value="1"/>
</dbReference>
<feature type="compositionally biased region" description="Basic and acidic residues" evidence="5">
    <location>
        <begin position="569"/>
        <end position="580"/>
    </location>
</feature>
<keyword evidence="9" id="KW-1185">Reference proteome</keyword>
<evidence type="ECO:0000256" key="3">
    <source>
        <dbReference type="ARBA" id="ARBA00022989"/>
    </source>
</evidence>
<comment type="caution">
    <text evidence="8">The sequence shown here is derived from an EMBL/GenBank/DDBJ whole genome shotgun (WGS) entry which is preliminary data.</text>
</comment>
<feature type="transmembrane region" description="Helical" evidence="6">
    <location>
        <begin position="424"/>
        <end position="443"/>
    </location>
</feature>
<dbReference type="FunFam" id="1.20.1250.20:FF:000011">
    <property type="entry name" value="MFS multidrug transporter, putative"/>
    <property type="match status" value="1"/>
</dbReference>
<evidence type="ECO:0000313" key="9">
    <source>
        <dbReference type="Proteomes" id="UP001316803"/>
    </source>
</evidence>
<feature type="region of interest" description="Disordered" evidence="5">
    <location>
        <begin position="1"/>
        <end position="103"/>
    </location>
</feature>
<dbReference type="CDD" id="cd17323">
    <property type="entry name" value="MFS_Tpo1_MDR_like"/>
    <property type="match status" value="1"/>
</dbReference>
<keyword evidence="2 6" id="KW-0812">Transmembrane</keyword>
<dbReference type="Pfam" id="PF07690">
    <property type="entry name" value="MFS_1"/>
    <property type="match status" value="1"/>
</dbReference>
<accession>A0AAN8FGE1</accession>
<feature type="transmembrane region" description="Helical" evidence="6">
    <location>
        <begin position="208"/>
        <end position="227"/>
    </location>
</feature>
<feature type="transmembrane region" description="Helical" evidence="6">
    <location>
        <begin position="483"/>
        <end position="506"/>
    </location>
</feature>
<feature type="transmembrane region" description="Helical" evidence="6">
    <location>
        <begin position="518"/>
        <end position="538"/>
    </location>
</feature>
<feature type="transmembrane region" description="Helical" evidence="6">
    <location>
        <begin position="110"/>
        <end position="132"/>
    </location>
</feature>
<dbReference type="GO" id="GO:0005886">
    <property type="term" value="C:plasma membrane"/>
    <property type="evidence" value="ECO:0007669"/>
    <property type="project" value="TreeGrafter"/>
</dbReference>
<dbReference type="AlphaFoldDB" id="A0AAN8FGE1"/>
<evidence type="ECO:0000259" key="7">
    <source>
        <dbReference type="PROSITE" id="PS50850"/>
    </source>
</evidence>
<evidence type="ECO:0000256" key="2">
    <source>
        <dbReference type="ARBA" id="ARBA00022692"/>
    </source>
</evidence>
<dbReference type="PANTHER" id="PTHR23502:SF12">
    <property type="entry name" value="MULTIDRUG TRANSPORTER, PUTATIVE (AFU_ORTHOLOGUE AFUA_1G06440)-RELATED"/>
    <property type="match status" value="1"/>
</dbReference>
<evidence type="ECO:0000256" key="4">
    <source>
        <dbReference type="ARBA" id="ARBA00023136"/>
    </source>
</evidence>
<feature type="transmembrane region" description="Helical" evidence="6">
    <location>
        <begin position="449"/>
        <end position="471"/>
    </location>
</feature>
<dbReference type="Gene3D" id="1.20.1250.20">
    <property type="entry name" value="MFS general substrate transporter like domains"/>
    <property type="match status" value="1"/>
</dbReference>
<organism evidence="8 9">
    <name type="scientific">Knufia fluminis</name>
    <dbReference type="NCBI Taxonomy" id="191047"/>
    <lineage>
        <taxon>Eukaryota</taxon>
        <taxon>Fungi</taxon>
        <taxon>Dikarya</taxon>
        <taxon>Ascomycota</taxon>
        <taxon>Pezizomycotina</taxon>
        <taxon>Eurotiomycetes</taxon>
        <taxon>Chaetothyriomycetidae</taxon>
        <taxon>Chaetothyriales</taxon>
        <taxon>Trichomeriaceae</taxon>
        <taxon>Knufia</taxon>
    </lineage>
</organism>
<dbReference type="SUPFAM" id="SSF103473">
    <property type="entry name" value="MFS general substrate transporter"/>
    <property type="match status" value="1"/>
</dbReference>
<protein>
    <recommendedName>
        <fullName evidence="7">Major facilitator superfamily (MFS) profile domain-containing protein</fullName>
    </recommendedName>
</protein>
<dbReference type="EMBL" id="JAKLMC020000002">
    <property type="protein sequence ID" value="KAK5958061.1"/>
    <property type="molecule type" value="Genomic_DNA"/>
</dbReference>
<feature type="transmembrane region" description="Helical" evidence="6">
    <location>
        <begin position="382"/>
        <end position="403"/>
    </location>
</feature>
<keyword evidence="3 6" id="KW-1133">Transmembrane helix</keyword>
<dbReference type="InterPro" id="IPR020846">
    <property type="entry name" value="MFS_dom"/>
</dbReference>